<evidence type="ECO:0000256" key="3">
    <source>
        <dbReference type="ARBA" id="ARBA00020628"/>
    </source>
</evidence>
<keyword evidence="7 9" id="KW-0539">Nucleus</keyword>
<evidence type="ECO:0000256" key="6">
    <source>
        <dbReference type="ARBA" id="ARBA00023163"/>
    </source>
</evidence>
<evidence type="ECO:0000256" key="8">
    <source>
        <dbReference type="ARBA" id="ARBA00031256"/>
    </source>
</evidence>
<evidence type="ECO:0000256" key="4">
    <source>
        <dbReference type="ARBA" id="ARBA00023015"/>
    </source>
</evidence>
<evidence type="ECO:0000313" key="10">
    <source>
        <dbReference type="EMBL" id="RCK62650.1"/>
    </source>
</evidence>
<keyword evidence="5 9" id="KW-0010">Activator</keyword>
<evidence type="ECO:0000256" key="5">
    <source>
        <dbReference type="ARBA" id="ARBA00023159"/>
    </source>
</evidence>
<dbReference type="EMBL" id="QLNQ01000025">
    <property type="protein sequence ID" value="RCK62650.1"/>
    <property type="molecule type" value="Genomic_DNA"/>
</dbReference>
<evidence type="ECO:0000256" key="7">
    <source>
        <dbReference type="ARBA" id="ARBA00023242"/>
    </source>
</evidence>
<evidence type="ECO:0000256" key="2">
    <source>
        <dbReference type="ARBA" id="ARBA00008782"/>
    </source>
</evidence>
<dbReference type="GO" id="GO:0003712">
    <property type="term" value="F:transcription coregulator activity"/>
    <property type="evidence" value="ECO:0007669"/>
    <property type="project" value="InterPro"/>
</dbReference>
<keyword evidence="11" id="KW-1185">Reference proteome</keyword>
<dbReference type="STRING" id="5486.A0A367YAG3"/>
<comment type="caution">
    <text evidence="10">The sequence shown here is derived from an EMBL/GenBank/DDBJ whole genome shotgun (WGS) entry which is preliminary data.</text>
</comment>
<accession>A0A367YAG3</accession>
<dbReference type="Proteomes" id="UP000253472">
    <property type="component" value="Unassembled WGS sequence"/>
</dbReference>
<comment type="function">
    <text evidence="9">Component of the Mediator complex, a coactivator involved in the regulated transcription of nearly all RNA polymerase II-dependent genes. Mediator functions as a bridge to convey information from gene-specific regulatory proteins to the basal RNA polymerase II transcription machinery. Mediator is recruited to promoters by direct interactions with regulatory proteins and serves as a scaffold for the assembly of a functional preinitiation complex with RNA polymerase II and the general transcription factors.</text>
</comment>
<protein>
    <recommendedName>
        <fullName evidence="3 9">Mediator of RNA polymerase II transcription subunit 5</fullName>
    </recommendedName>
    <alternativeName>
        <fullName evidence="8 9">Mediator complex subunit 5</fullName>
    </alternativeName>
</protein>
<evidence type="ECO:0000313" key="11">
    <source>
        <dbReference type="Proteomes" id="UP000253472"/>
    </source>
</evidence>
<dbReference type="Pfam" id="PF08689">
    <property type="entry name" value="Med5"/>
    <property type="match status" value="1"/>
</dbReference>
<comment type="similarity">
    <text evidence="2 9">Belongs to the Mediator complex subunit 5 family.</text>
</comment>
<name>A0A367YAG3_9ASCO</name>
<proteinExistence type="inferred from homology"/>
<dbReference type="PANTHER" id="PTHR35784:SF1">
    <property type="entry name" value="MEDIATOR OF RNA POLYMERASE II TRANSCRIPTION SUBUNIT 5"/>
    <property type="match status" value="1"/>
</dbReference>
<keyword evidence="4 9" id="KW-0805">Transcription regulation</keyword>
<dbReference type="AlphaFoldDB" id="A0A367YAG3"/>
<dbReference type="GO" id="GO:0016592">
    <property type="term" value="C:mediator complex"/>
    <property type="evidence" value="ECO:0007669"/>
    <property type="project" value="InterPro"/>
</dbReference>
<evidence type="ECO:0000256" key="1">
    <source>
        <dbReference type="ARBA" id="ARBA00004123"/>
    </source>
</evidence>
<reference evidence="10 11" key="1">
    <citation type="submission" date="2018-06" db="EMBL/GenBank/DDBJ databases">
        <title>Whole genome sequencing of Candida tropicalis (genome annotated by CSBL at Korea University).</title>
        <authorList>
            <person name="Ahn J."/>
        </authorList>
    </citation>
    <scope>NUCLEOTIDE SEQUENCE [LARGE SCALE GENOMIC DNA]</scope>
    <source>
        <strain evidence="10 11">ATCC 20962</strain>
    </source>
</reference>
<dbReference type="GO" id="GO:0006357">
    <property type="term" value="P:regulation of transcription by RNA polymerase II"/>
    <property type="evidence" value="ECO:0007669"/>
    <property type="project" value="InterPro"/>
</dbReference>
<organism evidence="10 11">
    <name type="scientific">Candida viswanathii</name>
    <dbReference type="NCBI Taxonomy" id="5486"/>
    <lineage>
        <taxon>Eukaryota</taxon>
        <taxon>Fungi</taxon>
        <taxon>Dikarya</taxon>
        <taxon>Ascomycota</taxon>
        <taxon>Saccharomycotina</taxon>
        <taxon>Pichiomycetes</taxon>
        <taxon>Debaryomycetaceae</taxon>
        <taxon>Candida/Lodderomyces clade</taxon>
        <taxon>Candida</taxon>
    </lineage>
</organism>
<keyword evidence="6 9" id="KW-0804">Transcription</keyword>
<comment type="subunit">
    <text evidence="9">Component of the Mediator complex.</text>
</comment>
<dbReference type="InterPro" id="IPR014801">
    <property type="entry name" value="Mediator_Med5_fun"/>
</dbReference>
<gene>
    <name evidence="10" type="primary">NUT1_1</name>
    <name evidence="9" type="synonym">MED5</name>
    <name evidence="10" type="ORF">Cantr_09247</name>
</gene>
<dbReference type="OrthoDB" id="5322661at2759"/>
<evidence type="ECO:0000256" key="9">
    <source>
        <dbReference type="RuleBase" id="RU364142"/>
    </source>
</evidence>
<comment type="subcellular location">
    <subcellularLocation>
        <location evidence="1 9">Nucleus</location>
    </subcellularLocation>
</comment>
<dbReference type="PANTHER" id="PTHR35784">
    <property type="entry name" value="MEDIATOR OF RNA POLYMERASE II TRANSCRIPTION SUBUNIT 5"/>
    <property type="match status" value="1"/>
</dbReference>
<sequence length="903" mass="104180">MADETLSLSKLLEKAVTQKLQPKLFISLFNQLGKRKPIQPNELVSELLNIKPDNNSLKQRKWNEYQVNVVIELSFSSVENNHLFWTNLDLANESSQCTYLLKLSRTLTGPQHYEKDVLKNFISVEFMDYVLKHIRGEKFSDKVVEHIVFLFAVIVQKFDKFIEEKTSGAVLDFIVNFIRILRSLTGNDNLSSVLLLKSKKILSKAQIEQLESTRHAKMERQGSIISLSPNVQANVASLTMINKLDEFYFRMRYIWVHKTFRHFNFNDTLNFFVNNLVAAPNQKNSYLIAHDFIKALLSGLDMDGYALFNVKNFLLTRAPHLLGNLRYGEDNLEKAVNDALQNVEIDNDFKQRFVKAFDFPDEPMLQFRDKFNDKLLNVNSEFTSLEESGLVELVNALPKLCQLSKTQQEVTQVILDIVDELGYSRDFEKLNRLLLTAMNNVELVNIVLFNSNLSLLYKLLDLIDSSNFRIHDDDENFQDHYSYCGIIMLSILTIVQNFQIDLSEVTVKDSFIINYLNEFYYRSCDNLTNATPVNSDEEDKIIVENYQNLLNEWITALFDDKNEGLSDDLIKSLSIKQIYKLVPLIYKQGIVAADLNKIDWGILSNGLEYLSQPFLTPIVPIIIKSLVRDCNIDFGLKLRIIKEMINDTSNPITKLVISICGNDIIKLNPPVELKEHVQQNVHYVDVAEPFPRDYNVKDAFRSQLLGETSLLSKFITTYVLGNRGDVVNSLIQEIYNFQKSNHEDSKMFINLMVFIVLLDSIETRQDRDYWKRELPSSCKTTVQKSSEPFFEASMDHHYSSIFNDPSSNSSFGQQQDGLDGMNDFLKGVGGDDDDQMMQDDDLFNEKPKTSDQLQNLLQKAQHHLCLINQFRKKRGDLLNNALFGKSVSLLNDKLVEEMTNWRF</sequence>